<dbReference type="EMBL" id="BONV01000019">
    <property type="protein sequence ID" value="GIG81362.1"/>
    <property type="molecule type" value="Genomic_DNA"/>
</dbReference>
<proteinExistence type="predicted"/>
<feature type="region of interest" description="Disordered" evidence="1">
    <location>
        <begin position="1"/>
        <end position="78"/>
    </location>
</feature>
<protein>
    <submittedName>
        <fullName evidence="2">Uncharacterized protein</fullName>
    </submittedName>
</protein>
<gene>
    <name evidence="2" type="ORF">Pka01_44890</name>
</gene>
<dbReference type="Proteomes" id="UP000630097">
    <property type="component" value="Unassembled WGS sequence"/>
</dbReference>
<sequence>MAHGGGFAERRRFGHAGCSLKGVKRDKRDKGRGATLGRAARGPRRPLTVTGVYTVRGTPCAKGNRRPLHSRRYSDQRV</sequence>
<keyword evidence="3" id="KW-1185">Reference proteome</keyword>
<evidence type="ECO:0000313" key="2">
    <source>
        <dbReference type="EMBL" id="GIG81362.1"/>
    </source>
</evidence>
<reference evidence="2 3" key="1">
    <citation type="submission" date="2021-01" db="EMBL/GenBank/DDBJ databases">
        <title>Whole genome shotgun sequence of Planotetraspora kaengkrachanensis NBRC 104272.</title>
        <authorList>
            <person name="Komaki H."/>
            <person name="Tamura T."/>
        </authorList>
    </citation>
    <scope>NUCLEOTIDE SEQUENCE [LARGE SCALE GENOMIC DNA]</scope>
    <source>
        <strain evidence="2 3">NBRC 104272</strain>
    </source>
</reference>
<organism evidence="2 3">
    <name type="scientific">Planotetraspora kaengkrachanensis</name>
    <dbReference type="NCBI Taxonomy" id="575193"/>
    <lineage>
        <taxon>Bacteria</taxon>
        <taxon>Bacillati</taxon>
        <taxon>Actinomycetota</taxon>
        <taxon>Actinomycetes</taxon>
        <taxon>Streptosporangiales</taxon>
        <taxon>Streptosporangiaceae</taxon>
        <taxon>Planotetraspora</taxon>
    </lineage>
</organism>
<comment type="caution">
    <text evidence="2">The sequence shown here is derived from an EMBL/GenBank/DDBJ whole genome shotgun (WGS) entry which is preliminary data.</text>
</comment>
<evidence type="ECO:0000256" key="1">
    <source>
        <dbReference type="SAM" id="MobiDB-lite"/>
    </source>
</evidence>
<accession>A0A8J3PUM2</accession>
<dbReference type="AlphaFoldDB" id="A0A8J3PUM2"/>
<feature type="compositionally biased region" description="Low complexity" evidence="1">
    <location>
        <begin position="33"/>
        <end position="48"/>
    </location>
</feature>
<evidence type="ECO:0000313" key="3">
    <source>
        <dbReference type="Proteomes" id="UP000630097"/>
    </source>
</evidence>
<name>A0A8J3PUM2_9ACTN</name>